<protein>
    <submittedName>
        <fullName evidence="9">Uncharacterized protein</fullName>
    </submittedName>
</protein>
<dbReference type="Gene3D" id="2.60.40.740">
    <property type="match status" value="1"/>
</dbReference>
<name>A0A0D0IKF2_9MICO</name>
<evidence type="ECO:0000313" key="9">
    <source>
        <dbReference type="EMBL" id="KIP52094.1"/>
    </source>
</evidence>
<evidence type="ECO:0000313" key="10">
    <source>
        <dbReference type="Proteomes" id="UP000032120"/>
    </source>
</evidence>
<keyword evidence="5" id="KW-0812">Transmembrane</keyword>
<sequence length="512" mass="53201">MLNNKKRGLLASAGALVTAVALALGGAATAQAAPVDAMPDSSGLVITKLEQSGQGADTTGLKQTGLAGTPIAGVTFEAYQVPLVHNPRSNDGQQEIADITLAGAKALVAEKAASRSGKTDAAGEIHWDSSSSSGNLPAGLWLIRETGTPAGVVAAGDFLVALPLTNPTNLDQWLDTVYVYPKNHTVTGTKTVKNAEDFVVGDTVTWTISVDNPSPRDPATGAHVPADMLQIIDELDGHFLTTAADGSGVKIPGFVKDTDYSVTVAPGADNKTTVTIDFKAPGLAKIAGNAAAQVTLTLDTVIVQSGVVENSARFFSSRAQTTPKEIPGAEVKYGDFSLIKKSEGAPKDAKVNLAGAEFMVFGSEADARAAVKGDQAALKAALKPVVTVPGYNQKTGVWTTNAEGRVDITGLRYSAFADGSVITDTDKIQTYWLVETKALENHQLLAEPVSFLISGDVKAQTQTSQEIVNQYDRGGFVLPLTGGTGTLMLTVAGIALLAVVLIVARRRRHAAE</sequence>
<evidence type="ECO:0000256" key="1">
    <source>
        <dbReference type="ARBA" id="ARBA00022512"/>
    </source>
</evidence>
<dbReference type="NCBIfam" id="TIGR01167">
    <property type="entry name" value="LPXTG_anchor"/>
    <property type="match status" value="1"/>
</dbReference>
<dbReference type="AlphaFoldDB" id="A0A0D0IKF2"/>
<dbReference type="InterPro" id="IPR006311">
    <property type="entry name" value="TAT_signal"/>
</dbReference>
<dbReference type="InterPro" id="IPR013783">
    <property type="entry name" value="Ig-like_fold"/>
</dbReference>
<dbReference type="GO" id="GO:0005975">
    <property type="term" value="P:carbohydrate metabolic process"/>
    <property type="evidence" value="ECO:0007669"/>
    <property type="project" value="UniProtKB-ARBA"/>
</dbReference>
<dbReference type="InterPro" id="IPR032364">
    <property type="entry name" value="GramPos_pilinD1_N"/>
</dbReference>
<keyword evidence="1" id="KW-0134">Cell wall</keyword>
<keyword evidence="4" id="KW-0572">Peptidoglycan-anchor</keyword>
<feature type="domain" description="Gram-positive cocci surface proteins LPxTG" evidence="7">
    <location>
        <begin position="476"/>
        <end position="508"/>
    </location>
</feature>
<keyword evidence="10" id="KW-1185">Reference proteome</keyword>
<feature type="signal peptide" evidence="6">
    <location>
        <begin position="1"/>
        <end position="32"/>
    </location>
</feature>
<evidence type="ECO:0000256" key="5">
    <source>
        <dbReference type="SAM" id="Phobius"/>
    </source>
</evidence>
<feature type="chain" id="PRO_5002224450" evidence="6">
    <location>
        <begin position="33"/>
        <end position="512"/>
    </location>
</feature>
<dbReference type="Pfam" id="PF16555">
    <property type="entry name" value="GramPos_pilinD1"/>
    <property type="match status" value="1"/>
</dbReference>
<evidence type="ECO:0000259" key="8">
    <source>
        <dbReference type="Pfam" id="PF16555"/>
    </source>
</evidence>
<keyword evidence="5" id="KW-1133">Transmembrane helix</keyword>
<accession>A0A0D0IKF2</accession>
<dbReference type="RefSeq" id="WP_042544533.1">
    <property type="nucleotide sequence ID" value="NZ_JXSQ01000015.1"/>
</dbReference>
<dbReference type="InterPro" id="IPR026466">
    <property type="entry name" value="Fim_isopep_form_D2_dom"/>
</dbReference>
<dbReference type="Proteomes" id="UP000032120">
    <property type="component" value="Unassembled WGS sequence"/>
</dbReference>
<dbReference type="Gene3D" id="2.60.40.10">
    <property type="entry name" value="Immunoglobulins"/>
    <property type="match status" value="2"/>
</dbReference>
<dbReference type="InterPro" id="IPR048052">
    <property type="entry name" value="FM1-like"/>
</dbReference>
<dbReference type="OrthoDB" id="3199332at2"/>
<gene>
    <name evidence="9" type="ORF">SD72_11085</name>
</gene>
<keyword evidence="3 6" id="KW-0732">Signal</keyword>
<keyword evidence="2" id="KW-0964">Secreted</keyword>
<organism evidence="9 10">
    <name type="scientific">Leucobacter komagatae</name>
    <dbReference type="NCBI Taxonomy" id="55969"/>
    <lineage>
        <taxon>Bacteria</taxon>
        <taxon>Bacillati</taxon>
        <taxon>Actinomycetota</taxon>
        <taxon>Actinomycetes</taxon>
        <taxon>Micrococcales</taxon>
        <taxon>Microbacteriaceae</taxon>
        <taxon>Leucobacter</taxon>
    </lineage>
</organism>
<evidence type="ECO:0000259" key="7">
    <source>
        <dbReference type="Pfam" id="PF00746"/>
    </source>
</evidence>
<dbReference type="EMBL" id="JXSQ01000015">
    <property type="protein sequence ID" value="KIP52094.1"/>
    <property type="molecule type" value="Genomic_DNA"/>
</dbReference>
<dbReference type="Pfam" id="PF00746">
    <property type="entry name" value="Gram_pos_anchor"/>
    <property type="match status" value="1"/>
</dbReference>
<dbReference type="InterPro" id="IPR019931">
    <property type="entry name" value="LPXTG_anchor"/>
</dbReference>
<comment type="caution">
    <text evidence="9">The sequence shown here is derived from an EMBL/GenBank/DDBJ whole genome shotgun (WGS) entry which is preliminary data.</text>
</comment>
<evidence type="ECO:0000256" key="2">
    <source>
        <dbReference type="ARBA" id="ARBA00022525"/>
    </source>
</evidence>
<reference evidence="9 10" key="1">
    <citation type="submission" date="2015-01" db="EMBL/GenBank/DDBJ databases">
        <title>Draft genome sequence of Leucobacter komagatae strain VKM ST2845.</title>
        <authorList>
            <person name="Karlyshev A.V."/>
            <person name="Kudryashova E.B."/>
        </authorList>
    </citation>
    <scope>NUCLEOTIDE SEQUENCE [LARGE SCALE GENOMIC DNA]</scope>
    <source>
        <strain evidence="9 10">VKM ST2845</strain>
    </source>
</reference>
<proteinExistence type="predicted"/>
<dbReference type="NCBIfam" id="NF033902">
    <property type="entry name" value="iso_D2_wall_anc"/>
    <property type="match status" value="1"/>
</dbReference>
<dbReference type="NCBIfam" id="TIGR04226">
    <property type="entry name" value="RrgB_K2N_iso_D2"/>
    <property type="match status" value="1"/>
</dbReference>
<evidence type="ECO:0000256" key="3">
    <source>
        <dbReference type="ARBA" id="ARBA00022729"/>
    </source>
</evidence>
<feature type="transmembrane region" description="Helical" evidence="5">
    <location>
        <begin position="476"/>
        <end position="504"/>
    </location>
</feature>
<feature type="domain" description="Gram-positive pilin subunit D1 N-terminal" evidence="8">
    <location>
        <begin position="53"/>
        <end position="183"/>
    </location>
</feature>
<keyword evidence="5" id="KW-0472">Membrane</keyword>
<dbReference type="PROSITE" id="PS51318">
    <property type="entry name" value="TAT"/>
    <property type="match status" value="1"/>
</dbReference>
<evidence type="ECO:0000256" key="4">
    <source>
        <dbReference type="ARBA" id="ARBA00023088"/>
    </source>
</evidence>
<evidence type="ECO:0000256" key="6">
    <source>
        <dbReference type="SAM" id="SignalP"/>
    </source>
</evidence>